<dbReference type="AlphaFoldDB" id="A0A1Y1HV73"/>
<dbReference type="OrthoDB" id="9998011at2759"/>
<dbReference type="PANTHER" id="PTHR11412">
    <property type="entry name" value="MACROGLOBULIN / COMPLEMENT"/>
    <property type="match status" value="1"/>
</dbReference>
<evidence type="ECO:0000313" key="6">
    <source>
        <dbReference type="Proteomes" id="UP000054558"/>
    </source>
</evidence>
<protein>
    <submittedName>
        <fullName evidence="5">Alpha-2-macroglobulin</fullName>
    </submittedName>
</protein>
<dbReference type="Proteomes" id="UP000054558">
    <property type="component" value="Unassembled WGS sequence"/>
</dbReference>
<name>A0A1Y1HV73_KLENI</name>
<sequence>MDVDAPGDPPATSTTLKQTLEGAESVREIVRFVAGGAALTAASKANPDEPTPLARGSVTVNAAASVRGGPKRGGQLHKDSVKRTFAVSPKGFPQEQSVGGMLKPGGENRVGGEFALPEDTQPGSVVTSVTVFPSPVASLTSAAQALVREPYGCFEQTSAAVFPNVMAQQYFKTHPGASPKLMEKSYMLLGSGLERLRGFEVEGSGGYDWFGKAPAHEALTAYGLQLFTDMAQVYPVPKDMIRRTRDWLLSRKNDTTRAFNMHTYTVWGGVGAAPADVNNAYIVWSLTCANMGDSLEPQIASLVEQAATNKDPYFVAMVADTLYKVGRKDEAGQLARGLQKHQKADGSVRGATTSITRSGGDSLLVETTALVALCWLNDVETFGAAARRAIDWIATRCAGGRFGSTQATVLALKAIVRYDVAVTSARAPGTVHLVVDGERVESIAYGAGAVGAIAFGDVAPRMKADGRARNVEVEMEGGALMPCAIQLRYHSERPPSAAADAVALRVALAQPAARDGDLVEVLVTEKPDEALPIRPMTFRFPPQVRYHSERPPSAPAAAVALRVALAQPAAREGDLVEVLVTLNNTKPDEELPMTVAIVGLPGGLEPRHDQLKELVTRGDVAFYEIRGREVIFYWRALAANQTVALRVETTAAVPGEYIGPASRAYLYYTDELKTWAEPLKCSIAPK</sequence>
<evidence type="ECO:0000313" key="5">
    <source>
        <dbReference type="EMBL" id="GAQ82063.1"/>
    </source>
</evidence>
<keyword evidence="2" id="KW-0882">Thioester bond</keyword>
<dbReference type="InterPro" id="IPR011626">
    <property type="entry name" value="Alpha-macroglobulin_TED"/>
</dbReference>
<feature type="region of interest" description="Disordered" evidence="3">
    <location>
        <begin position="1"/>
        <end position="20"/>
    </location>
</feature>
<dbReference type="InterPro" id="IPR036595">
    <property type="entry name" value="A-macroglobulin_rcpt-bd_sf"/>
</dbReference>
<evidence type="ECO:0000256" key="3">
    <source>
        <dbReference type="SAM" id="MobiDB-lite"/>
    </source>
</evidence>
<dbReference type="Gene3D" id="1.50.10.20">
    <property type="match status" value="1"/>
</dbReference>
<dbReference type="SMART" id="SM01419">
    <property type="entry name" value="Thiol-ester_cl"/>
    <property type="match status" value="1"/>
</dbReference>
<dbReference type="InterPro" id="IPR050473">
    <property type="entry name" value="A2M/Complement_sys"/>
</dbReference>
<dbReference type="InterPro" id="IPR008930">
    <property type="entry name" value="Terpenoid_cyclase/PrenylTrfase"/>
</dbReference>
<dbReference type="CDD" id="cd02891">
    <property type="entry name" value="A2M_like"/>
    <property type="match status" value="1"/>
</dbReference>
<reference evidence="5 6" key="1">
    <citation type="journal article" date="2014" name="Nat. Commun.">
        <title>Klebsormidium flaccidum genome reveals primary factors for plant terrestrial adaptation.</title>
        <authorList>
            <person name="Hori K."/>
            <person name="Maruyama F."/>
            <person name="Fujisawa T."/>
            <person name="Togashi T."/>
            <person name="Yamamoto N."/>
            <person name="Seo M."/>
            <person name="Sato S."/>
            <person name="Yamada T."/>
            <person name="Mori H."/>
            <person name="Tajima N."/>
            <person name="Moriyama T."/>
            <person name="Ikeuchi M."/>
            <person name="Watanabe M."/>
            <person name="Wada H."/>
            <person name="Kobayashi K."/>
            <person name="Saito M."/>
            <person name="Masuda T."/>
            <person name="Sasaki-Sekimoto Y."/>
            <person name="Mashiguchi K."/>
            <person name="Awai K."/>
            <person name="Shimojima M."/>
            <person name="Masuda S."/>
            <person name="Iwai M."/>
            <person name="Nobusawa T."/>
            <person name="Narise T."/>
            <person name="Kondo S."/>
            <person name="Saito H."/>
            <person name="Sato R."/>
            <person name="Murakawa M."/>
            <person name="Ihara Y."/>
            <person name="Oshima-Yamada Y."/>
            <person name="Ohtaka K."/>
            <person name="Satoh M."/>
            <person name="Sonobe K."/>
            <person name="Ishii M."/>
            <person name="Ohtani R."/>
            <person name="Kanamori-Sato M."/>
            <person name="Honoki R."/>
            <person name="Miyazaki D."/>
            <person name="Mochizuki H."/>
            <person name="Umetsu J."/>
            <person name="Higashi K."/>
            <person name="Shibata D."/>
            <person name="Kamiya Y."/>
            <person name="Sato N."/>
            <person name="Nakamura Y."/>
            <person name="Tabata S."/>
            <person name="Ida S."/>
            <person name="Kurokawa K."/>
            <person name="Ohta H."/>
        </authorList>
    </citation>
    <scope>NUCLEOTIDE SEQUENCE [LARGE SCALE GENOMIC DNA]</scope>
    <source>
        <strain evidence="5 6">NIES-2285</strain>
    </source>
</reference>
<dbReference type="GO" id="GO:0005615">
    <property type="term" value="C:extracellular space"/>
    <property type="evidence" value="ECO:0007669"/>
    <property type="project" value="InterPro"/>
</dbReference>
<proteinExistence type="predicted"/>
<dbReference type="SUPFAM" id="SSF48239">
    <property type="entry name" value="Terpenoid cyclases/Protein prenyltransferases"/>
    <property type="match status" value="1"/>
</dbReference>
<keyword evidence="6" id="KW-1185">Reference proteome</keyword>
<dbReference type="Pfam" id="PF07678">
    <property type="entry name" value="TED_complement"/>
    <property type="match status" value="1"/>
</dbReference>
<evidence type="ECO:0000256" key="2">
    <source>
        <dbReference type="ARBA" id="ARBA00022966"/>
    </source>
</evidence>
<dbReference type="STRING" id="105231.A0A1Y1HV73"/>
<gene>
    <name evidence="5" type="ORF">KFL_000990120</name>
</gene>
<evidence type="ECO:0000256" key="1">
    <source>
        <dbReference type="ARBA" id="ARBA00022729"/>
    </source>
</evidence>
<dbReference type="SUPFAM" id="SSF49410">
    <property type="entry name" value="Alpha-macroglobulin receptor domain"/>
    <property type="match status" value="1"/>
</dbReference>
<dbReference type="PANTHER" id="PTHR11412:SF136">
    <property type="entry name" value="CD109 ANTIGEN"/>
    <property type="match status" value="1"/>
</dbReference>
<accession>A0A1Y1HV73</accession>
<dbReference type="Gene3D" id="2.60.40.690">
    <property type="entry name" value="Alpha-macroglobulin, receptor-binding domain"/>
    <property type="match status" value="1"/>
</dbReference>
<feature type="domain" description="Alpha-macroglobulin-like TED" evidence="4">
    <location>
        <begin position="140"/>
        <end position="418"/>
    </location>
</feature>
<dbReference type="InterPro" id="IPR047565">
    <property type="entry name" value="Alpha-macroglob_thiol-ester_cl"/>
</dbReference>
<evidence type="ECO:0000259" key="4">
    <source>
        <dbReference type="Pfam" id="PF07678"/>
    </source>
</evidence>
<dbReference type="EMBL" id="DF237048">
    <property type="protein sequence ID" value="GAQ82063.1"/>
    <property type="molecule type" value="Genomic_DNA"/>
</dbReference>
<organism evidence="5 6">
    <name type="scientific">Klebsormidium nitens</name>
    <name type="common">Green alga</name>
    <name type="synonym">Ulothrix nitens</name>
    <dbReference type="NCBI Taxonomy" id="105231"/>
    <lineage>
        <taxon>Eukaryota</taxon>
        <taxon>Viridiplantae</taxon>
        <taxon>Streptophyta</taxon>
        <taxon>Klebsormidiophyceae</taxon>
        <taxon>Klebsormidiales</taxon>
        <taxon>Klebsormidiaceae</taxon>
        <taxon>Klebsormidium</taxon>
    </lineage>
</organism>
<keyword evidence="1" id="KW-0732">Signal</keyword>